<dbReference type="Proteomes" id="UP000244446">
    <property type="component" value="Unassembled WGS sequence"/>
</dbReference>
<dbReference type="PROSITE" id="PS51898">
    <property type="entry name" value="TYR_RECOMBINASE"/>
    <property type="match status" value="1"/>
</dbReference>
<name>A0A2T7G728_9RHOB</name>
<keyword evidence="1" id="KW-0233">DNA recombination</keyword>
<dbReference type="GO" id="GO:0003677">
    <property type="term" value="F:DNA binding"/>
    <property type="evidence" value="ECO:0007669"/>
    <property type="project" value="InterPro"/>
</dbReference>
<accession>A0A2T7G728</accession>
<dbReference type="InterPro" id="IPR002104">
    <property type="entry name" value="Integrase_catalytic"/>
</dbReference>
<dbReference type="RefSeq" id="WP_108692279.1">
    <property type="nucleotide sequence ID" value="NZ_QCYH01000005.1"/>
</dbReference>
<sequence>MHKPLNLTLRGEIWYLVRRIPKRYEQVETRKRIISISLESDSHRHASQKAPRVWEAQLDHWQAKLDGRASDARTAYEAVRKVAQDRGFNYVPVTQIAALPDNALLERIEAIRETSGVVDPDETVALMGTAEAPLLLMSEVWSEFYKLTPDRRLGKSRDQIRKWENPFKRALNRWIAVNGDGALTAIRREDFLSFRSFWVERIDLEDRSNNTANKDFDKLTNVLHTVIDGLGIDFIPPIPKRNWRLPKVDAVSPPPFSSDWIRNRLLAEGALGGLNPEARAILLICINTGARPSEVATLTPARLALNANVPHIQIRADGRVVKTKRAIRDIPLVGVALEAAREFPNGFPRYRETPSSLSAAQLKFLRNNGLMESEDHVVYSLRHAFEDRMLKANFPERAKADLMGHDINRERYGAGLPLADTAALLADISF</sequence>
<dbReference type="GO" id="GO:0006310">
    <property type="term" value="P:DNA recombination"/>
    <property type="evidence" value="ECO:0007669"/>
    <property type="project" value="UniProtKB-KW"/>
</dbReference>
<dbReference type="InterPro" id="IPR011010">
    <property type="entry name" value="DNA_brk_join_enz"/>
</dbReference>
<feature type="domain" description="Tyr recombinase" evidence="2">
    <location>
        <begin position="251"/>
        <end position="426"/>
    </location>
</feature>
<evidence type="ECO:0000259" key="2">
    <source>
        <dbReference type="PROSITE" id="PS51898"/>
    </source>
</evidence>
<proteinExistence type="predicted"/>
<evidence type="ECO:0000256" key="1">
    <source>
        <dbReference type="ARBA" id="ARBA00023172"/>
    </source>
</evidence>
<dbReference type="EMBL" id="QCYH01000005">
    <property type="protein sequence ID" value="PVA10197.1"/>
    <property type="molecule type" value="Genomic_DNA"/>
</dbReference>
<dbReference type="OrthoDB" id="7222937at2"/>
<reference evidence="3 4" key="1">
    <citation type="submission" date="2018-04" db="EMBL/GenBank/DDBJ databases">
        <title>Pelagivirga bohaiensis gen. nov., sp. nov., a bacterium isolated from the Bohai Sea.</title>
        <authorList>
            <person name="Ji X."/>
        </authorList>
    </citation>
    <scope>NUCLEOTIDE SEQUENCE [LARGE SCALE GENOMIC DNA]</scope>
    <source>
        <strain evidence="3 4">BH-SD19</strain>
    </source>
</reference>
<dbReference type="InterPro" id="IPR013762">
    <property type="entry name" value="Integrase-like_cat_sf"/>
</dbReference>
<evidence type="ECO:0000313" key="3">
    <source>
        <dbReference type="EMBL" id="PVA10197.1"/>
    </source>
</evidence>
<gene>
    <name evidence="3" type="ORF">DC366_11165</name>
</gene>
<dbReference type="Gene3D" id="1.10.443.10">
    <property type="entry name" value="Intergrase catalytic core"/>
    <property type="match status" value="1"/>
</dbReference>
<comment type="caution">
    <text evidence="3">The sequence shown here is derived from an EMBL/GenBank/DDBJ whole genome shotgun (WGS) entry which is preliminary data.</text>
</comment>
<keyword evidence="4" id="KW-1185">Reference proteome</keyword>
<protein>
    <submittedName>
        <fullName evidence="3">Integrase</fullName>
    </submittedName>
</protein>
<dbReference type="AlphaFoldDB" id="A0A2T7G728"/>
<dbReference type="GO" id="GO:0015074">
    <property type="term" value="P:DNA integration"/>
    <property type="evidence" value="ECO:0007669"/>
    <property type="project" value="InterPro"/>
</dbReference>
<organism evidence="3 4">
    <name type="scientific">Pelagivirga sediminicola</name>
    <dbReference type="NCBI Taxonomy" id="2170575"/>
    <lineage>
        <taxon>Bacteria</taxon>
        <taxon>Pseudomonadati</taxon>
        <taxon>Pseudomonadota</taxon>
        <taxon>Alphaproteobacteria</taxon>
        <taxon>Rhodobacterales</taxon>
        <taxon>Paracoccaceae</taxon>
        <taxon>Pelagivirga</taxon>
    </lineage>
</organism>
<dbReference type="SUPFAM" id="SSF56349">
    <property type="entry name" value="DNA breaking-rejoining enzymes"/>
    <property type="match status" value="1"/>
</dbReference>
<evidence type="ECO:0000313" key="4">
    <source>
        <dbReference type="Proteomes" id="UP000244446"/>
    </source>
</evidence>